<dbReference type="CDD" id="cd19408">
    <property type="entry name" value="NarX_NarQ_sensor"/>
    <property type="match status" value="1"/>
</dbReference>
<evidence type="ECO:0000256" key="6">
    <source>
        <dbReference type="ARBA" id="ARBA00022679"/>
    </source>
</evidence>
<dbReference type="SMART" id="SM00304">
    <property type="entry name" value="HAMP"/>
    <property type="match status" value="1"/>
</dbReference>
<name>A0A2V1GTI1_9GAMM</name>
<dbReference type="InterPro" id="IPR011712">
    <property type="entry name" value="Sig_transdc_His_kin_sub3_dim/P"/>
</dbReference>
<sequence length="568" mass="64361">MGQTFWAISALSLLALSSMLISLTMAKLSEHDAQAINQSGRLRMQAWNIASEVRSAPQIILNKQYISRYDETLADPALDQHLNDSPEGIAFQEISRRWNVEMKPALVAGTYDKYLSQADDFVQKIDQFVFQLQQRNEQKLDLLELAQAICLALTFLVLISITFLVKRNLLSPISQFMAAARSLSQGKIKQLDDFGDNELGGLAKAFNRMADRVTRSQNELERKVEEQTDSLRTANRALNFLFSASRWLNEQGPGKKVLEGLIEELRDIGKMPHLRLCLSTEKEPHNYDVISTDLKCNQRCNSCNAGGVEIPICEKGRKYGYVRALTDDELSQWQLQLLKSFADMLAATLKLNEQSIQKRQLGVMEERAVIARELHDSLAQSLSYLKIQVTRLKRQKDDPEICEAITGELQQGLNSAYRQLRELLTTFRLTVEETSLEKALEGSVYDLRKQTDIAIEIDYTLRFCPLSANETIHVLQIVREAVSNAVKHSRAKIIRVDCTRQQEKVKIEILDDGIGIPENCQKENHYGMTIMRERSDSLKASFKIGSQPNGGTRVSVAFVPEYIREDNG</sequence>
<dbReference type="SMART" id="SM00387">
    <property type="entry name" value="HATPase_c"/>
    <property type="match status" value="1"/>
</dbReference>
<dbReference type="InterPro" id="IPR042295">
    <property type="entry name" value="NarX-like_N_sf"/>
</dbReference>
<evidence type="ECO:0000256" key="9">
    <source>
        <dbReference type="ARBA" id="ARBA00022777"/>
    </source>
</evidence>
<dbReference type="Pfam" id="PF07730">
    <property type="entry name" value="HisKA_3"/>
    <property type="match status" value="1"/>
</dbReference>
<keyword evidence="13 14" id="KW-0472">Membrane</keyword>
<comment type="caution">
    <text evidence="19">The sequence shown here is derived from an EMBL/GenBank/DDBJ whole genome shotgun (WGS) entry which is preliminary data.</text>
</comment>
<dbReference type="Gene3D" id="1.10.287.130">
    <property type="match status" value="1"/>
</dbReference>
<evidence type="ECO:0000256" key="11">
    <source>
        <dbReference type="ARBA" id="ARBA00022989"/>
    </source>
</evidence>
<evidence type="ECO:0000256" key="5">
    <source>
        <dbReference type="ARBA" id="ARBA00022553"/>
    </source>
</evidence>
<reference evidence="19 20" key="1">
    <citation type="submission" date="2018-04" db="EMBL/GenBank/DDBJ databases">
        <title>Thalassorhabdus spongiae gen. nov., sp. nov., isolated from a marine sponge in South-West Iceland.</title>
        <authorList>
            <person name="Knobloch S."/>
            <person name="Daussin A."/>
            <person name="Johannsson R."/>
            <person name="Marteinsson V.T."/>
        </authorList>
    </citation>
    <scope>NUCLEOTIDE SEQUENCE [LARGE SCALE GENOMIC DNA]</scope>
    <source>
        <strain evidence="19 20">Hp12</strain>
    </source>
</reference>
<keyword evidence="15" id="KW-0175">Coiled coil</keyword>
<dbReference type="Proteomes" id="UP000244906">
    <property type="component" value="Unassembled WGS sequence"/>
</dbReference>
<dbReference type="InterPro" id="IPR050482">
    <property type="entry name" value="Sensor_HK_TwoCompSys"/>
</dbReference>
<evidence type="ECO:0000256" key="15">
    <source>
        <dbReference type="SAM" id="Coils"/>
    </source>
</evidence>
<keyword evidence="12 14" id="KW-0902">Two-component regulatory system</keyword>
<organism evidence="19 20">
    <name type="scientific">Pelagibaculum spongiae</name>
    <dbReference type="NCBI Taxonomy" id="2080658"/>
    <lineage>
        <taxon>Bacteria</taxon>
        <taxon>Pseudomonadati</taxon>
        <taxon>Pseudomonadota</taxon>
        <taxon>Gammaproteobacteria</taxon>
        <taxon>Oceanospirillales</taxon>
        <taxon>Pelagibaculum</taxon>
    </lineage>
</organism>
<dbReference type="Gene3D" id="1.20.5.1930">
    <property type="match status" value="1"/>
</dbReference>
<dbReference type="PANTHER" id="PTHR24421">
    <property type="entry name" value="NITRATE/NITRITE SENSOR PROTEIN NARX-RELATED"/>
    <property type="match status" value="1"/>
</dbReference>
<keyword evidence="20" id="KW-1185">Reference proteome</keyword>
<dbReference type="PIRSF" id="PIRSF003167">
    <property type="entry name" value="STHK_NarX/NarQ"/>
    <property type="match status" value="1"/>
</dbReference>
<keyword evidence="6 14" id="KW-0808">Transferase</keyword>
<dbReference type="InterPro" id="IPR005467">
    <property type="entry name" value="His_kinase_dom"/>
</dbReference>
<dbReference type="GO" id="GO:0046983">
    <property type="term" value="F:protein dimerization activity"/>
    <property type="evidence" value="ECO:0007669"/>
    <property type="project" value="UniProtKB-UniRule"/>
</dbReference>
<dbReference type="EMBL" id="QDDL01000004">
    <property type="protein sequence ID" value="PVZ68985.1"/>
    <property type="molecule type" value="Genomic_DNA"/>
</dbReference>
<dbReference type="PROSITE" id="PS50885">
    <property type="entry name" value="HAMP"/>
    <property type="match status" value="1"/>
</dbReference>
<proteinExistence type="predicted"/>
<dbReference type="InterPro" id="IPR036890">
    <property type="entry name" value="HATPase_C_sf"/>
</dbReference>
<evidence type="ECO:0000259" key="18">
    <source>
        <dbReference type="PROSITE" id="PS50885"/>
    </source>
</evidence>
<evidence type="ECO:0000256" key="1">
    <source>
        <dbReference type="ARBA" id="ARBA00000085"/>
    </source>
</evidence>
<evidence type="ECO:0000256" key="8">
    <source>
        <dbReference type="ARBA" id="ARBA00022741"/>
    </source>
</evidence>
<dbReference type="Pfam" id="PF13675">
    <property type="entry name" value="PilJ"/>
    <property type="match status" value="1"/>
</dbReference>
<dbReference type="Gene3D" id="3.30.565.10">
    <property type="entry name" value="Histidine kinase-like ATPase, C-terminal domain"/>
    <property type="match status" value="1"/>
</dbReference>
<dbReference type="Gene3D" id="1.20.120.960">
    <property type="entry name" value="Histidine kinase NarX, sensor domain"/>
    <property type="match status" value="1"/>
</dbReference>
<gene>
    <name evidence="19" type="ORF">DC094_12125</name>
</gene>
<dbReference type="EC" id="2.7.13.3" evidence="14"/>
<feature type="domain" description="HAMP" evidence="18">
    <location>
        <begin position="167"/>
        <end position="218"/>
    </location>
</feature>
<dbReference type="InterPro" id="IPR029095">
    <property type="entry name" value="NarX-like_N"/>
</dbReference>
<evidence type="ECO:0000313" key="20">
    <source>
        <dbReference type="Proteomes" id="UP000244906"/>
    </source>
</evidence>
<dbReference type="CDD" id="cd16917">
    <property type="entry name" value="HATPase_UhpB-NarQ-NarX-like"/>
    <property type="match status" value="1"/>
</dbReference>
<evidence type="ECO:0000313" key="19">
    <source>
        <dbReference type="EMBL" id="PVZ68985.1"/>
    </source>
</evidence>
<evidence type="ECO:0000256" key="4">
    <source>
        <dbReference type="ARBA" id="ARBA00022519"/>
    </source>
</evidence>
<keyword evidence="8 14" id="KW-0547">Nucleotide-binding</keyword>
<keyword evidence="3 14" id="KW-1003">Cell membrane</keyword>
<evidence type="ECO:0000256" key="3">
    <source>
        <dbReference type="ARBA" id="ARBA00022475"/>
    </source>
</evidence>
<dbReference type="Pfam" id="PF02518">
    <property type="entry name" value="HATPase_c"/>
    <property type="match status" value="1"/>
</dbReference>
<dbReference type="GO" id="GO:0005524">
    <property type="term" value="F:ATP binding"/>
    <property type="evidence" value="ECO:0007669"/>
    <property type="project" value="UniProtKB-UniRule"/>
</dbReference>
<dbReference type="PROSITE" id="PS50109">
    <property type="entry name" value="HIS_KIN"/>
    <property type="match status" value="1"/>
</dbReference>
<evidence type="ECO:0000259" key="17">
    <source>
        <dbReference type="PROSITE" id="PS50109"/>
    </source>
</evidence>
<evidence type="ECO:0000256" key="7">
    <source>
        <dbReference type="ARBA" id="ARBA00022692"/>
    </source>
</evidence>
<evidence type="ECO:0000256" key="14">
    <source>
        <dbReference type="PIRNR" id="PIRNR003167"/>
    </source>
</evidence>
<feature type="domain" description="Histidine kinase" evidence="17">
    <location>
        <begin position="369"/>
        <end position="562"/>
    </location>
</feature>
<evidence type="ECO:0000256" key="12">
    <source>
        <dbReference type="ARBA" id="ARBA00023012"/>
    </source>
</evidence>
<feature type="transmembrane region" description="Helical" evidence="16">
    <location>
        <begin position="145"/>
        <end position="165"/>
    </location>
</feature>
<evidence type="ECO:0000256" key="10">
    <source>
        <dbReference type="ARBA" id="ARBA00022840"/>
    </source>
</evidence>
<protein>
    <recommendedName>
        <fullName evidence="14">Sensor protein</fullName>
        <ecNumber evidence="14">2.7.13.3</ecNumber>
    </recommendedName>
</protein>
<dbReference type="GO" id="GO:0005886">
    <property type="term" value="C:plasma membrane"/>
    <property type="evidence" value="ECO:0007669"/>
    <property type="project" value="UniProtKB-SubCell"/>
</dbReference>
<keyword evidence="4 14" id="KW-0997">Cell inner membrane</keyword>
<dbReference type="AlphaFoldDB" id="A0A2V1GTI1"/>
<dbReference type="PANTHER" id="PTHR24421:SF10">
    <property type="entry name" value="NITRATE_NITRITE SENSOR PROTEIN NARQ"/>
    <property type="match status" value="1"/>
</dbReference>
<keyword evidence="11 16" id="KW-1133">Transmembrane helix</keyword>
<keyword evidence="10 14" id="KW-0067">ATP-binding</keyword>
<dbReference type="InterPro" id="IPR003660">
    <property type="entry name" value="HAMP_dom"/>
</dbReference>
<dbReference type="Pfam" id="PF00672">
    <property type="entry name" value="HAMP"/>
    <property type="match status" value="1"/>
</dbReference>
<comment type="subcellular location">
    <subcellularLocation>
        <location evidence="2">Cell inner membrane</location>
        <topology evidence="2">Multi-pass membrane protein</topology>
    </subcellularLocation>
</comment>
<evidence type="ECO:0000256" key="16">
    <source>
        <dbReference type="SAM" id="Phobius"/>
    </source>
</evidence>
<dbReference type="GO" id="GO:0000155">
    <property type="term" value="F:phosphorelay sensor kinase activity"/>
    <property type="evidence" value="ECO:0007669"/>
    <property type="project" value="UniProtKB-UniRule"/>
</dbReference>
<dbReference type="CDD" id="cd06225">
    <property type="entry name" value="HAMP"/>
    <property type="match status" value="1"/>
</dbReference>
<evidence type="ECO:0000256" key="2">
    <source>
        <dbReference type="ARBA" id="ARBA00004429"/>
    </source>
</evidence>
<comment type="catalytic activity">
    <reaction evidence="1 14">
        <text>ATP + protein L-histidine = ADP + protein N-phospho-L-histidine.</text>
        <dbReference type="EC" id="2.7.13.3"/>
    </reaction>
</comment>
<keyword evidence="5" id="KW-0597">Phosphoprotein</keyword>
<keyword evidence="7 16" id="KW-0812">Transmembrane</keyword>
<dbReference type="SUPFAM" id="SSF55874">
    <property type="entry name" value="ATPase domain of HSP90 chaperone/DNA topoisomerase II/histidine kinase"/>
    <property type="match status" value="1"/>
</dbReference>
<keyword evidence="9 14" id="KW-0418">Kinase</keyword>
<dbReference type="InterPro" id="IPR003594">
    <property type="entry name" value="HATPase_dom"/>
</dbReference>
<accession>A0A2V1GTI1</accession>
<dbReference type="InterPro" id="IPR016380">
    <property type="entry name" value="Sig_transdc_His_kin_NarX/NarQ"/>
</dbReference>
<feature type="coiled-coil region" evidence="15">
    <location>
        <begin position="210"/>
        <end position="237"/>
    </location>
</feature>
<evidence type="ECO:0000256" key="13">
    <source>
        <dbReference type="ARBA" id="ARBA00023136"/>
    </source>
</evidence>